<dbReference type="GO" id="GO:0042586">
    <property type="term" value="F:peptide deformylase activity"/>
    <property type="evidence" value="ECO:0007669"/>
    <property type="project" value="UniProtKB-UniRule"/>
</dbReference>
<dbReference type="NCBIfam" id="TIGR00079">
    <property type="entry name" value="pept_deformyl"/>
    <property type="match status" value="1"/>
</dbReference>
<keyword evidence="4 6" id="KW-0648">Protein biosynthesis</keyword>
<dbReference type="HAMAP" id="MF_00163">
    <property type="entry name" value="Pep_deformylase"/>
    <property type="match status" value="1"/>
</dbReference>
<reference evidence="7 8" key="1">
    <citation type="submission" date="2020-07" db="EMBL/GenBank/DDBJ databases">
        <title>Sequencing the genomes of 1000 actinobacteria strains.</title>
        <authorList>
            <person name="Klenk H.-P."/>
        </authorList>
    </citation>
    <scope>NUCLEOTIDE SEQUENCE [LARGE SCALE GENOMIC DNA]</scope>
    <source>
        <strain evidence="7 8">DSM 44121</strain>
    </source>
</reference>
<comment type="similarity">
    <text evidence="1 6">Belongs to the polypeptide deformylase family.</text>
</comment>
<dbReference type="AlphaFoldDB" id="A0A7W3JB55"/>
<dbReference type="EC" id="3.5.1.88" evidence="6"/>
<comment type="caution">
    <text evidence="7">The sequence shown here is derived from an EMBL/GenBank/DDBJ whole genome shotgun (WGS) entry which is preliminary data.</text>
</comment>
<organism evidence="7 8">
    <name type="scientific">Promicromonospora sukumoe</name>
    <dbReference type="NCBI Taxonomy" id="88382"/>
    <lineage>
        <taxon>Bacteria</taxon>
        <taxon>Bacillati</taxon>
        <taxon>Actinomycetota</taxon>
        <taxon>Actinomycetes</taxon>
        <taxon>Micrococcales</taxon>
        <taxon>Promicromonosporaceae</taxon>
        <taxon>Promicromonospora</taxon>
    </lineage>
</organism>
<protein>
    <recommendedName>
        <fullName evidence="6">Peptide deformylase</fullName>
        <shortName evidence="6">PDF</shortName>
        <ecNumber evidence="6">3.5.1.88</ecNumber>
    </recommendedName>
    <alternativeName>
        <fullName evidence="6">Polypeptide deformylase</fullName>
    </alternativeName>
</protein>
<keyword evidence="5 6" id="KW-0408">Iron</keyword>
<evidence type="ECO:0000256" key="3">
    <source>
        <dbReference type="ARBA" id="ARBA00022801"/>
    </source>
</evidence>
<sequence length="187" mass="20432">MTQHRSDDNWIQGIADDDVVTVGDPRLRAPTAPADAASARDLLATLTTRLRELNGAGLAAPQLGVSVRAAIIEVRRTDVFPDRPETGLIQILNPTVLARSAETVLDWEGCFSVPGYLGLVPRAETITVRYTDETGQTLTSEVTGYAARVFQHEIDHLDGLVYLDRMPDLSSLTTTQNYLDHHRPGQG</sequence>
<dbReference type="Proteomes" id="UP000540568">
    <property type="component" value="Unassembled WGS sequence"/>
</dbReference>
<evidence type="ECO:0000256" key="1">
    <source>
        <dbReference type="ARBA" id="ARBA00010759"/>
    </source>
</evidence>
<accession>A0A7W3JB55</accession>
<evidence type="ECO:0000313" key="8">
    <source>
        <dbReference type="Proteomes" id="UP000540568"/>
    </source>
</evidence>
<evidence type="ECO:0000313" key="7">
    <source>
        <dbReference type="EMBL" id="MBA8809617.1"/>
    </source>
</evidence>
<dbReference type="PRINTS" id="PR01576">
    <property type="entry name" value="PDEFORMYLASE"/>
</dbReference>
<evidence type="ECO:0000256" key="6">
    <source>
        <dbReference type="HAMAP-Rule" id="MF_00163"/>
    </source>
</evidence>
<dbReference type="InterPro" id="IPR036821">
    <property type="entry name" value="Peptide_deformylase_sf"/>
</dbReference>
<dbReference type="SUPFAM" id="SSF56420">
    <property type="entry name" value="Peptide deformylase"/>
    <property type="match status" value="1"/>
</dbReference>
<dbReference type="EMBL" id="JACGWV010000002">
    <property type="protein sequence ID" value="MBA8809617.1"/>
    <property type="molecule type" value="Genomic_DNA"/>
</dbReference>
<gene>
    <name evidence="6" type="primary">def</name>
    <name evidence="7" type="ORF">FHX71_003593</name>
</gene>
<dbReference type="RefSeq" id="WP_182618880.1">
    <property type="nucleotide sequence ID" value="NZ_BAAATF010000008.1"/>
</dbReference>
<dbReference type="GO" id="GO:0046872">
    <property type="term" value="F:metal ion binding"/>
    <property type="evidence" value="ECO:0007669"/>
    <property type="project" value="UniProtKB-KW"/>
</dbReference>
<feature type="binding site" evidence="6">
    <location>
        <position position="156"/>
    </location>
    <ligand>
        <name>Fe cation</name>
        <dbReference type="ChEBI" id="CHEBI:24875"/>
    </ligand>
</feature>
<dbReference type="PANTHER" id="PTHR10458:SF2">
    <property type="entry name" value="PEPTIDE DEFORMYLASE, MITOCHONDRIAL"/>
    <property type="match status" value="1"/>
</dbReference>
<dbReference type="NCBIfam" id="NF001159">
    <property type="entry name" value="PRK00150.1-3"/>
    <property type="match status" value="1"/>
</dbReference>
<dbReference type="GO" id="GO:0006412">
    <property type="term" value="P:translation"/>
    <property type="evidence" value="ECO:0007669"/>
    <property type="project" value="UniProtKB-UniRule"/>
</dbReference>
<keyword evidence="8" id="KW-1185">Reference proteome</keyword>
<name>A0A7W3JB55_9MICO</name>
<comment type="cofactor">
    <cofactor evidence="6">
        <name>Fe(2+)</name>
        <dbReference type="ChEBI" id="CHEBI:29033"/>
    </cofactor>
    <text evidence="6">Binds 1 Fe(2+) ion.</text>
</comment>
<dbReference type="InterPro" id="IPR023635">
    <property type="entry name" value="Peptide_deformylase"/>
</dbReference>
<dbReference type="Gene3D" id="3.90.45.10">
    <property type="entry name" value="Peptide deformylase"/>
    <property type="match status" value="1"/>
</dbReference>
<dbReference type="CDD" id="cd00487">
    <property type="entry name" value="Pep_deformylase"/>
    <property type="match status" value="1"/>
</dbReference>
<dbReference type="Pfam" id="PF01327">
    <property type="entry name" value="Pep_deformylase"/>
    <property type="match status" value="1"/>
</dbReference>
<dbReference type="PIRSF" id="PIRSF004749">
    <property type="entry name" value="Pep_def"/>
    <property type="match status" value="1"/>
</dbReference>
<feature type="binding site" evidence="6">
    <location>
        <position position="110"/>
    </location>
    <ligand>
        <name>Fe cation</name>
        <dbReference type="ChEBI" id="CHEBI:24875"/>
    </ligand>
</feature>
<proteinExistence type="inferred from homology"/>
<dbReference type="PANTHER" id="PTHR10458">
    <property type="entry name" value="PEPTIDE DEFORMYLASE"/>
    <property type="match status" value="1"/>
</dbReference>
<evidence type="ECO:0000256" key="2">
    <source>
        <dbReference type="ARBA" id="ARBA00022723"/>
    </source>
</evidence>
<comment type="catalytic activity">
    <reaction evidence="6">
        <text>N-terminal N-formyl-L-methionyl-[peptide] + H2O = N-terminal L-methionyl-[peptide] + formate</text>
        <dbReference type="Rhea" id="RHEA:24420"/>
        <dbReference type="Rhea" id="RHEA-COMP:10639"/>
        <dbReference type="Rhea" id="RHEA-COMP:10640"/>
        <dbReference type="ChEBI" id="CHEBI:15377"/>
        <dbReference type="ChEBI" id="CHEBI:15740"/>
        <dbReference type="ChEBI" id="CHEBI:49298"/>
        <dbReference type="ChEBI" id="CHEBI:64731"/>
        <dbReference type="EC" id="3.5.1.88"/>
    </reaction>
</comment>
<evidence type="ECO:0000256" key="5">
    <source>
        <dbReference type="ARBA" id="ARBA00023004"/>
    </source>
</evidence>
<comment type="function">
    <text evidence="6">Removes the formyl group from the N-terminal Met of newly synthesized proteins. Requires at least a dipeptide for an efficient rate of reaction. N-terminal L-methionine is a prerequisite for activity but the enzyme has broad specificity at other positions.</text>
</comment>
<evidence type="ECO:0000256" key="4">
    <source>
        <dbReference type="ARBA" id="ARBA00022917"/>
    </source>
</evidence>
<keyword evidence="2 6" id="KW-0479">Metal-binding</keyword>
<feature type="active site" evidence="6">
    <location>
        <position position="153"/>
    </location>
</feature>
<keyword evidence="3 6" id="KW-0378">Hydrolase</keyword>
<feature type="binding site" evidence="6">
    <location>
        <position position="152"/>
    </location>
    <ligand>
        <name>Fe cation</name>
        <dbReference type="ChEBI" id="CHEBI:24875"/>
    </ligand>
</feature>